<dbReference type="Proteomes" id="UP000192247">
    <property type="component" value="Unassembled WGS sequence"/>
</dbReference>
<keyword evidence="1" id="KW-0472">Membrane</keyword>
<gene>
    <name evidence="2" type="ORF">BIW11_03765</name>
</gene>
<keyword evidence="1" id="KW-0812">Transmembrane</keyword>
<evidence type="ECO:0000256" key="1">
    <source>
        <dbReference type="SAM" id="Phobius"/>
    </source>
</evidence>
<comment type="caution">
    <text evidence="2">The sequence shown here is derived from an EMBL/GenBank/DDBJ whole genome shotgun (WGS) entry which is preliminary data.</text>
</comment>
<evidence type="ECO:0000313" key="3">
    <source>
        <dbReference type="Proteomes" id="UP000192247"/>
    </source>
</evidence>
<dbReference type="OrthoDB" id="10408537at2759"/>
<name>A0A1V9XG47_9ACAR</name>
<dbReference type="InParanoid" id="A0A1V9XG47"/>
<keyword evidence="3" id="KW-1185">Reference proteome</keyword>
<protein>
    <submittedName>
        <fullName evidence="2">Uncharacterized protein</fullName>
    </submittedName>
</protein>
<proteinExistence type="predicted"/>
<keyword evidence="1" id="KW-1133">Transmembrane helix</keyword>
<evidence type="ECO:0000313" key="2">
    <source>
        <dbReference type="EMBL" id="OQR72500.1"/>
    </source>
</evidence>
<feature type="transmembrane region" description="Helical" evidence="1">
    <location>
        <begin position="51"/>
        <end position="71"/>
    </location>
</feature>
<dbReference type="AlphaFoldDB" id="A0A1V9XG47"/>
<organism evidence="2 3">
    <name type="scientific">Tropilaelaps mercedesae</name>
    <dbReference type="NCBI Taxonomy" id="418985"/>
    <lineage>
        <taxon>Eukaryota</taxon>
        <taxon>Metazoa</taxon>
        <taxon>Ecdysozoa</taxon>
        <taxon>Arthropoda</taxon>
        <taxon>Chelicerata</taxon>
        <taxon>Arachnida</taxon>
        <taxon>Acari</taxon>
        <taxon>Parasitiformes</taxon>
        <taxon>Mesostigmata</taxon>
        <taxon>Gamasina</taxon>
        <taxon>Dermanyssoidea</taxon>
        <taxon>Laelapidae</taxon>
        <taxon>Tropilaelaps</taxon>
    </lineage>
</organism>
<reference evidence="2 3" key="1">
    <citation type="journal article" date="2017" name="Gigascience">
        <title>Draft genome of the honey bee ectoparasitic mite, Tropilaelaps mercedesae, is shaped by the parasitic life history.</title>
        <authorList>
            <person name="Dong X."/>
            <person name="Armstrong S.D."/>
            <person name="Xia D."/>
            <person name="Makepeace B.L."/>
            <person name="Darby A.C."/>
            <person name="Kadowaki T."/>
        </authorList>
    </citation>
    <scope>NUCLEOTIDE SEQUENCE [LARGE SCALE GENOMIC DNA]</scope>
    <source>
        <strain evidence="2">Wuxi-XJTLU</strain>
    </source>
</reference>
<dbReference type="EMBL" id="MNPL01011634">
    <property type="protein sequence ID" value="OQR72500.1"/>
    <property type="molecule type" value="Genomic_DNA"/>
</dbReference>
<feature type="transmembrane region" description="Helical" evidence="1">
    <location>
        <begin position="21"/>
        <end position="45"/>
    </location>
</feature>
<accession>A0A1V9XG47</accession>
<sequence>MTETKFDEDAKLKLRKWADDNVWWIVTLIALAVLSTMACVAATLLYNIQPAMMGVVATLAVFCSLLFVMIVRRCALQDTLKVVVA</sequence>